<proteinExistence type="predicted"/>
<dbReference type="AlphaFoldDB" id="A0A8S9HBY2"/>
<sequence>MLRSRSRFHGETTQNEARSDLSERPTEVAPEGRSDLSERHAEINRKGQNTNRGQLDPLVLMTGPNIHGHRLGIRAPAVAANNFDVKSGLLNTLAVAWITGVHPFPRFIMLRRSPHYVFPPPCPEYKLALLNHLPYLLGGTLKRIFPSLLHFNSPSPDRKDELNFRSSTAVSFSLDRRCSPSAEIDIAGRIRVKIWA</sequence>
<reference evidence="2" key="1">
    <citation type="submission" date="2019-12" db="EMBL/GenBank/DDBJ databases">
        <title>Genome sequencing and annotation of Brassica cretica.</title>
        <authorList>
            <person name="Studholme D.J."/>
            <person name="Sarris P.F."/>
        </authorList>
    </citation>
    <scope>NUCLEOTIDE SEQUENCE</scope>
    <source>
        <strain evidence="2">PFS-001/15</strain>
        <tissue evidence="2">Leaf</tissue>
    </source>
</reference>
<name>A0A8S9HBY2_BRACR</name>
<protein>
    <submittedName>
        <fullName evidence="2">Uncharacterized protein</fullName>
    </submittedName>
</protein>
<accession>A0A8S9HBY2</accession>
<organism evidence="2 3">
    <name type="scientific">Brassica cretica</name>
    <name type="common">Mustard</name>
    <dbReference type="NCBI Taxonomy" id="69181"/>
    <lineage>
        <taxon>Eukaryota</taxon>
        <taxon>Viridiplantae</taxon>
        <taxon>Streptophyta</taxon>
        <taxon>Embryophyta</taxon>
        <taxon>Tracheophyta</taxon>
        <taxon>Spermatophyta</taxon>
        <taxon>Magnoliopsida</taxon>
        <taxon>eudicotyledons</taxon>
        <taxon>Gunneridae</taxon>
        <taxon>Pentapetalae</taxon>
        <taxon>rosids</taxon>
        <taxon>malvids</taxon>
        <taxon>Brassicales</taxon>
        <taxon>Brassicaceae</taxon>
        <taxon>Brassiceae</taxon>
        <taxon>Brassica</taxon>
    </lineage>
</organism>
<feature type="region of interest" description="Disordered" evidence="1">
    <location>
        <begin position="1"/>
        <end position="56"/>
    </location>
</feature>
<gene>
    <name evidence="2" type="ORF">F2Q68_00037305</name>
</gene>
<evidence type="ECO:0000256" key="1">
    <source>
        <dbReference type="SAM" id="MobiDB-lite"/>
    </source>
</evidence>
<feature type="compositionally biased region" description="Basic and acidic residues" evidence="1">
    <location>
        <begin position="17"/>
        <end position="45"/>
    </location>
</feature>
<evidence type="ECO:0000313" key="3">
    <source>
        <dbReference type="Proteomes" id="UP000712281"/>
    </source>
</evidence>
<evidence type="ECO:0000313" key="2">
    <source>
        <dbReference type="EMBL" id="KAF2554424.1"/>
    </source>
</evidence>
<dbReference type="Proteomes" id="UP000712281">
    <property type="component" value="Unassembled WGS sequence"/>
</dbReference>
<dbReference type="EMBL" id="QGKW02001988">
    <property type="protein sequence ID" value="KAF2554424.1"/>
    <property type="molecule type" value="Genomic_DNA"/>
</dbReference>
<comment type="caution">
    <text evidence="2">The sequence shown here is derived from an EMBL/GenBank/DDBJ whole genome shotgun (WGS) entry which is preliminary data.</text>
</comment>